<dbReference type="GO" id="GO:0008720">
    <property type="term" value="F:D-lactate dehydrogenase (NAD+) activity"/>
    <property type="evidence" value="ECO:0007669"/>
    <property type="project" value="TreeGrafter"/>
</dbReference>
<dbReference type="SUPFAM" id="SSF56176">
    <property type="entry name" value="FAD-binding/transporter-associated domain-like"/>
    <property type="match status" value="1"/>
</dbReference>
<dbReference type="InterPro" id="IPR006094">
    <property type="entry name" value="Oxid_FAD_bind_N"/>
</dbReference>
<name>A0A1M5NSB8_9BURK</name>
<keyword evidence="7" id="KW-1185">Reference proteome</keyword>
<dbReference type="Pfam" id="PF13183">
    <property type="entry name" value="Fer4_8"/>
    <property type="match status" value="1"/>
</dbReference>
<dbReference type="SUPFAM" id="SSF46548">
    <property type="entry name" value="alpha-helical ferredoxin"/>
    <property type="match status" value="1"/>
</dbReference>
<dbReference type="OrthoDB" id="9811557at2"/>
<dbReference type="PROSITE" id="PS51387">
    <property type="entry name" value="FAD_PCMH"/>
    <property type="match status" value="1"/>
</dbReference>
<comment type="cofactor">
    <cofactor evidence="1">
        <name>FAD</name>
        <dbReference type="ChEBI" id="CHEBI:57692"/>
    </cofactor>
</comment>
<dbReference type="Proteomes" id="UP000184226">
    <property type="component" value="Unassembled WGS sequence"/>
</dbReference>
<dbReference type="GO" id="GO:1903457">
    <property type="term" value="P:lactate catabolic process"/>
    <property type="evidence" value="ECO:0007669"/>
    <property type="project" value="TreeGrafter"/>
</dbReference>
<dbReference type="EMBL" id="FQXE01000001">
    <property type="protein sequence ID" value="SHG92466.1"/>
    <property type="molecule type" value="Genomic_DNA"/>
</dbReference>
<dbReference type="PANTHER" id="PTHR11748">
    <property type="entry name" value="D-LACTATE DEHYDROGENASE"/>
    <property type="match status" value="1"/>
</dbReference>
<dbReference type="InterPro" id="IPR016164">
    <property type="entry name" value="FAD-linked_Oxase-like_C"/>
</dbReference>
<dbReference type="Pfam" id="PF01565">
    <property type="entry name" value="FAD_binding_4"/>
    <property type="match status" value="1"/>
</dbReference>
<evidence type="ECO:0000256" key="3">
    <source>
        <dbReference type="ARBA" id="ARBA00022827"/>
    </source>
</evidence>
<dbReference type="STRING" id="658167.SAMN04488135_101606"/>
<dbReference type="Gene3D" id="1.10.45.10">
    <property type="entry name" value="Vanillyl-alcohol Oxidase, Chain A, domain 4"/>
    <property type="match status" value="1"/>
</dbReference>
<evidence type="ECO:0000313" key="6">
    <source>
        <dbReference type="EMBL" id="SHG92466.1"/>
    </source>
</evidence>
<organism evidence="6 7">
    <name type="scientific">Pollutimonas bauzanensis</name>
    <dbReference type="NCBI Taxonomy" id="658167"/>
    <lineage>
        <taxon>Bacteria</taxon>
        <taxon>Pseudomonadati</taxon>
        <taxon>Pseudomonadota</taxon>
        <taxon>Betaproteobacteria</taxon>
        <taxon>Burkholderiales</taxon>
        <taxon>Alcaligenaceae</taxon>
        <taxon>Pollutimonas</taxon>
    </lineage>
</organism>
<dbReference type="GO" id="GO:0071949">
    <property type="term" value="F:FAD binding"/>
    <property type="evidence" value="ECO:0007669"/>
    <property type="project" value="InterPro"/>
</dbReference>
<dbReference type="Gene3D" id="3.30.70.2740">
    <property type="match status" value="1"/>
</dbReference>
<dbReference type="Gene3D" id="3.30.70.2190">
    <property type="match status" value="1"/>
</dbReference>
<keyword evidence="3" id="KW-0274">FAD</keyword>
<evidence type="ECO:0000256" key="2">
    <source>
        <dbReference type="ARBA" id="ARBA00022630"/>
    </source>
</evidence>
<evidence type="ECO:0000256" key="4">
    <source>
        <dbReference type="ARBA" id="ARBA00023002"/>
    </source>
</evidence>
<sequence>MNAPTPKQSQLSSSAKSNELAARLRLAAEGEVLFDQGSRGRYATDASIYQIDPVGVLIPKSIDDVRAAIGLCRELEIPLLARGAGTSQCGQTVGAALVIDNSKYLNRLIEFNPEAMSATVEPGMVLDHLNAWLKPQGLWFPVDVSTAAQCTLGGMAGNNSCGSRSIAYGNMVHNVLGIDALLSDGTEALFGDERQMRGAPPRVAGIIEQLHAIALRERDEMQSMVPAVLRRVGGYNLDIFHPQSPRPYTGDGGVNLAHLLVGSEGTLAYTRQISLKLAPLPASKTLGVVNFPTFYQAMDLTRHIVQLAPCAVELVDRTMIELARGNPAFRPVIEKALIGAPEAILLVEFAGESQAEQLAKLAQLVELMGDLGLPGSVVEMSDAGAQKALWEVRKAGLNIMMSMRGDGKPVSFIEDCAVPLEHLAEYTSSLTEVFRKHGTRGTWYAHASVGTLHVRPILDMRAGGAEKMRAIAQEAAAMVRRYKGAFSGEHGDGLVRSEWVSWQFGPRLTAAFEEIKDIFDPAGIMNPGKIVRCEKMDDASLFRYQPGYRTIALKPALDWSAWNVASDPAADTTSAPGTGGDPSGGLAKAVEMCNNNGHCRKFDAGTMCPSYRITRDERHLTRGRANTLRLALSSQLGPEGLASEEMRATLDLCVSCKGCKRDCPTGVDMARMKVEFLHQWQDKHGLKFKDRLIATLPRWAPWAARLPFLFNLRDTMPGAAALSQRWLGFSAKRSLPKWRRDTFLNRAPATDDASADVVLFVDTFNNYFDSENARAAHKVLRAAGYRVHIASAAPGDADAQRPLCCGRTYLAAGLVDQAKAEARRVIEAMRPFVSRGIAVVGLEPSCLLTLRDEFLVMGLGGDAQLLADNSYLFEEFLAREHKAGRLDLKLAALPEKRALLHGHCHQKAFDAVQPIQQVLALIPELQVELIESSCCGMAGSFGYEASHYEASLRMAELSLLPAIRKAAPGTLLIADGTSCRHQIADGMRSDGPYNAVHVACVLERALA</sequence>
<dbReference type="AlphaFoldDB" id="A0A1M5NSB8"/>
<dbReference type="Gene3D" id="3.30.465.10">
    <property type="match status" value="1"/>
</dbReference>
<dbReference type="InterPro" id="IPR004113">
    <property type="entry name" value="FAD-bd_oxidored_4_C"/>
</dbReference>
<dbReference type="InterPro" id="IPR017896">
    <property type="entry name" value="4Fe4S_Fe-S-bd"/>
</dbReference>
<evidence type="ECO:0000259" key="5">
    <source>
        <dbReference type="PROSITE" id="PS51387"/>
    </source>
</evidence>
<gene>
    <name evidence="6" type="ORF">SAMN04488135_101606</name>
</gene>
<accession>A0A1M5NSB8</accession>
<dbReference type="PANTHER" id="PTHR11748:SF119">
    <property type="entry name" value="D-2-HYDROXYGLUTARATE DEHYDROGENASE"/>
    <property type="match status" value="1"/>
</dbReference>
<feature type="domain" description="FAD-binding PCMH-type" evidence="5">
    <location>
        <begin position="49"/>
        <end position="280"/>
    </location>
</feature>
<keyword evidence="2" id="KW-0285">Flavoprotein</keyword>
<dbReference type="SUPFAM" id="SSF55103">
    <property type="entry name" value="FAD-linked oxidases, C-terminal domain"/>
    <property type="match status" value="1"/>
</dbReference>
<evidence type="ECO:0000313" key="7">
    <source>
        <dbReference type="Proteomes" id="UP000184226"/>
    </source>
</evidence>
<protein>
    <submittedName>
        <fullName evidence="6">FAD/FMN-containing dehydrogenase</fullName>
    </submittedName>
</protein>
<dbReference type="InterPro" id="IPR036318">
    <property type="entry name" value="FAD-bd_PCMH-like_sf"/>
</dbReference>
<dbReference type="RefSeq" id="WP_073101565.1">
    <property type="nucleotide sequence ID" value="NZ_FQXE01000001.1"/>
</dbReference>
<reference evidence="6 7" key="1">
    <citation type="submission" date="2016-11" db="EMBL/GenBank/DDBJ databases">
        <authorList>
            <person name="Jaros S."/>
            <person name="Januszkiewicz K."/>
            <person name="Wedrychowicz H."/>
        </authorList>
    </citation>
    <scope>NUCLEOTIDE SEQUENCE [LARGE SCALE GENOMIC DNA]</scope>
    <source>
        <strain evidence="6 7">CGMCC 1.10190</strain>
    </source>
</reference>
<proteinExistence type="predicted"/>
<dbReference type="Pfam" id="PF02913">
    <property type="entry name" value="FAD-oxidase_C"/>
    <property type="match status" value="1"/>
</dbReference>
<dbReference type="InterPro" id="IPR016166">
    <property type="entry name" value="FAD-bd_PCMH"/>
</dbReference>
<dbReference type="GO" id="GO:0004458">
    <property type="term" value="F:D-lactate dehydrogenase (cytochrome) activity"/>
    <property type="evidence" value="ECO:0007669"/>
    <property type="project" value="TreeGrafter"/>
</dbReference>
<evidence type="ECO:0000256" key="1">
    <source>
        <dbReference type="ARBA" id="ARBA00001974"/>
    </source>
</evidence>
<keyword evidence="4" id="KW-0560">Oxidoreductase</keyword>
<dbReference type="InterPro" id="IPR016171">
    <property type="entry name" value="Vanillyl_alc_oxidase_C-sub2"/>
</dbReference>
<dbReference type="InterPro" id="IPR016169">
    <property type="entry name" value="FAD-bd_PCMH_sub2"/>
</dbReference>